<keyword evidence="5 7" id="KW-1133">Transmembrane helix</keyword>
<evidence type="ECO:0000256" key="2">
    <source>
        <dbReference type="ARBA" id="ARBA00022448"/>
    </source>
</evidence>
<keyword evidence="2 7" id="KW-0813">Transport</keyword>
<evidence type="ECO:0000259" key="8">
    <source>
        <dbReference type="Pfam" id="PF04290"/>
    </source>
</evidence>
<feature type="transmembrane region" description="Helical" evidence="7">
    <location>
        <begin position="157"/>
        <end position="178"/>
    </location>
</feature>
<evidence type="ECO:0000256" key="4">
    <source>
        <dbReference type="ARBA" id="ARBA00022692"/>
    </source>
</evidence>
<accession>A0A2R8BVZ9</accession>
<evidence type="ECO:0000256" key="1">
    <source>
        <dbReference type="ARBA" id="ARBA00004651"/>
    </source>
</evidence>
<organism evidence="9 10">
    <name type="scientific">Palleronia abyssalis</name>
    <dbReference type="NCBI Taxonomy" id="1501240"/>
    <lineage>
        <taxon>Bacteria</taxon>
        <taxon>Pseudomonadati</taxon>
        <taxon>Pseudomonadota</taxon>
        <taxon>Alphaproteobacteria</taxon>
        <taxon>Rhodobacterales</taxon>
        <taxon>Roseobacteraceae</taxon>
        <taxon>Palleronia</taxon>
    </lineage>
</organism>
<keyword evidence="3" id="KW-1003">Cell membrane</keyword>
<keyword evidence="10" id="KW-1185">Reference proteome</keyword>
<feature type="transmembrane region" description="Helical" evidence="7">
    <location>
        <begin position="106"/>
        <end position="128"/>
    </location>
</feature>
<evidence type="ECO:0000256" key="3">
    <source>
        <dbReference type="ARBA" id="ARBA00022475"/>
    </source>
</evidence>
<keyword evidence="4 7" id="KW-0812">Transmembrane</keyword>
<keyword evidence="7" id="KW-0997">Cell inner membrane</keyword>
<name>A0A2R8BVZ9_9RHOB</name>
<evidence type="ECO:0000256" key="5">
    <source>
        <dbReference type="ARBA" id="ARBA00022989"/>
    </source>
</evidence>
<reference evidence="9 10" key="1">
    <citation type="submission" date="2018-03" db="EMBL/GenBank/DDBJ databases">
        <authorList>
            <person name="Keele B.F."/>
        </authorList>
    </citation>
    <scope>NUCLEOTIDE SEQUENCE [LARGE SCALE GENOMIC DNA]</scope>
    <source>
        <strain evidence="9 10">CECT 8504</strain>
    </source>
</reference>
<protein>
    <recommendedName>
        <fullName evidence="7">TRAP transporter small permease protein</fullName>
    </recommendedName>
</protein>
<comment type="function">
    <text evidence="7">Part of the tripartite ATP-independent periplasmic (TRAP) transport system.</text>
</comment>
<feature type="transmembrane region" description="Helical" evidence="7">
    <location>
        <begin position="33"/>
        <end position="54"/>
    </location>
</feature>
<dbReference type="GO" id="GO:0022857">
    <property type="term" value="F:transmembrane transporter activity"/>
    <property type="evidence" value="ECO:0007669"/>
    <property type="project" value="UniProtKB-UniRule"/>
</dbReference>
<comment type="subcellular location">
    <subcellularLocation>
        <location evidence="7">Cell inner membrane</location>
        <topology evidence="7">Multi-pass membrane protein</topology>
    </subcellularLocation>
    <subcellularLocation>
        <location evidence="1">Cell membrane</location>
        <topology evidence="1">Multi-pass membrane protein</topology>
    </subcellularLocation>
</comment>
<dbReference type="Pfam" id="PF04290">
    <property type="entry name" value="DctQ"/>
    <property type="match status" value="1"/>
</dbReference>
<dbReference type="EMBL" id="ONZF01000004">
    <property type="protein sequence ID" value="SPJ24339.1"/>
    <property type="molecule type" value="Genomic_DNA"/>
</dbReference>
<dbReference type="AlphaFoldDB" id="A0A2R8BVZ9"/>
<comment type="subunit">
    <text evidence="7">The complex comprises the extracytoplasmic solute receptor protein and the two transmembrane proteins.</text>
</comment>
<sequence>MSTGPRNPGAADPAASQPDPTVVRVWHRLVEALAALGTFMIGILGLIICADILARNAMGASLPLVSEMGALLVVMIVALQLAAAVRSDRLARTEVFIVPLTTRFPRIGAALALIFSLVGAWMLGLIAMNTFDILADDWTSAEFIGIVGIATLPTWPFRALILVGFAVAALEFLVRALVEARFILRGRT</sequence>
<proteinExistence type="inferred from homology"/>
<evidence type="ECO:0000256" key="6">
    <source>
        <dbReference type="ARBA" id="ARBA00023136"/>
    </source>
</evidence>
<keyword evidence="6 7" id="KW-0472">Membrane</keyword>
<gene>
    <name evidence="9" type="ORF">PAA8504_02167</name>
</gene>
<evidence type="ECO:0000256" key="7">
    <source>
        <dbReference type="RuleBase" id="RU369079"/>
    </source>
</evidence>
<feature type="transmembrane region" description="Helical" evidence="7">
    <location>
        <begin position="60"/>
        <end position="85"/>
    </location>
</feature>
<dbReference type="InterPro" id="IPR055348">
    <property type="entry name" value="DctQ"/>
</dbReference>
<comment type="similarity">
    <text evidence="7">Belongs to the TRAP transporter small permease family.</text>
</comment>
<dbReference type="GO" id="GO:0005886">
    <property type="term" value="C:plasma membrane"/>
    <property type="evidence" value="ECO:0007669"/>
    <property type="project" value="UniProtKB-SubCell"/>
</dbReference>
<dbReference type="RefSeq" id="WP_245897587.1">
    <property type="nucleotide sequence ID" value="NZ_ONZF01000004.1"/>
</dbReference>
<evidence type="ECO:0000313" key="9">
    <source>
        <dbReference type="EMBL" id="SPJ24339.1"/>
    </source>
</evidence>
<feature type="domain" description="Tripartite ATP-independent periplasmic transporters DctQ component" evidence="8">
    <location>
        <begin position="46"/>
        <end position="178"/>
    </location>
</feature>
<evidence type="ECO:0000313" key="10">
    <source>
        <dbReference type="Proteomes" id="UP000244912"/>
    </source>
</evidence>
<dbReference type="Proteomes" id="UP000244912">
    <property type="component" value="Unassembled WGS sequence"/>
</dbReference>